<feature type="non-terminal residue" evidence="2">
    <location>
        <position position="1"/>
    </location>
</feature>
<comment type="caution">
    <text evidence="2">The sequence shown here is derived from an EMBL/GenBank/DDBJ whole genome shotgun (WGS) entry which is preliminary data.</text>
</comment>
<dbReference type="EMBL" id="JACEIK010000351">
    <property type="protein sequence ID" value="MCD7455545.1"/>
    <property type="molecule type" value="Genomic_DNA"/>
</dbReference>
<feature type="compositionally biased region" description="Polar residues" evidence="1">
    <location>
        <begin position="132"/>
        <end position="141"/>
    </location>
</feature>
<protein>
    <submittedName>
        <fullName evidence="2">Uncharacterized protein</fullName>
    </submittedName>
</protein>
<evidence type="ECO:0000313" key="2">
    <source>
        <dbReference type="EMBL" id="MCD7455545.1"/>
    </source>
</evidence>
<feature type="region of interest" description="Disordered" evidence="1">
    <location>
        <begin position="85"/>
        <end position="189"/>
    </location>
</feature>
<dbReference type="Proteomes" id="UP000823775">
    <property type="component" value="Unassembled WGS sequence"/>
</dbReference>
<keyword evidence="3" id="KW-1185">Reference proteome</keyword>
<proteinExistence type="predicted"/>
<organism evidence="2 3">
    <name type="scientific">Datura stramonium</name>
    <name type="common">Jimsonweed</name>
    <name type="synonym">Common thornapple</name>
    <dbReference type="NCBI Taxonomy" id="4076"/>
    <lineage>
        <taxon>Eukaryota</taxon>
        <taxon>Viridiplantae</taxon>
        <taxon>Streptophyta</taxon>
        <taxon>Embryophyta</taxon>
        <taxon>Tracheophyta</taxon>
        <taxon>Spermatophyta</taxon>
        <taxon>Magnoliopsida</taxon>
        <taxon>eudicotyledons</taxon>
        <taxon>Gunneridae</taxon>
        <taxon>Pentapetalae</taxon>
        <taxon>asterids</taxon>
        <taxon>lamiids</taxon>
        <taxon>Solanales</taxon>
        <taxon>Solanaceae</taxon>
        <taxon>Solanoideae</taxon>
        <taxon>Datureae</taxon>
        <taxon>Datura</taxon>
    </lineage>
</organism>
<evidence type="ECO:0000313" key="3">
    <source>
        <dbReference type="Proteomes" id="UP000823775"/>
    </source>
</evidence>
<feature type="compositionally biased region" description="Low complexity" evidence="1">
    <location>
        <begin position="120"/>
        <end position="131"/>
    </location>
</feature>
<feature type="compositionally biased region" description="Polar residues" evidence="1">
    <location>
        <begin position="1"/>
        <end position="11"/>
    </location>
</feature>
<reference evidence="2 3" key="1">
    <citation type="journal article" date="2021" name="BMC Genomics">
        <title>Datura genome reveals duplications of psychoactive alkaloid biosynthetic genes and high mutation rate following tissue culture.</title>
        <authorList>
            <person name="Rajewski A."/>
            <person name="Carter-House D."/>
            <person name="Stajich J."/>
            <person name="Litt A."/>
        </authorList>
    </citation>
    <scope>NUCLEOTIDE SEQUENCE [LARGE SCALE GENOMIC DNA]</scope>
    <source>
        <strain evidence="2">AR-01</strain>
    </source>
</reference>
<name>A0ABS8S9P1_DATST</name>
<sequence>TISKQFINSSKADMEIEKNSSLSRDGNLAHSSEHMDMQTCENITASNNNSCPNSIQPTYNQYHSSPYKDMQSSLALTHHISYSPSNISHVKGNNLTPSENQTSSSKSSDKSPFPNNEQHPTNSSSNCPTPSGLCNTTSTPRPSAPIIGGTGPSMPSCHIHDGTQWGGNNDNTPKSEFSSSINNKRHETSNEKLCQPHVDDKCVGPSSPRNISSLIRLFHVMQTLLEPSTSLQPSNSHDQLDPNVVLHSPRSYPQQSFVLSLDPLPVHQGQPIMI</sequence>
<feature type="compositionally biased region" description="Polar residues" evidence="1">
    <location>
        <begin position="166"/>
        <end position="182"/>
    </location>
</feature>
<evidence type="ECO:0000256" key="1">
    <source>
        <dbReference type="SAM" id="MobiDB-lite"/>
    </source>
</evidence>
<gene>
    <name evidence="2" type="ORF">HAX54_028571</name>
</gene>
<accession>A0ABS8S9P1</accession>
<feature type="compositionally biased region" description="Polar residues" evidence="1">
    <location>
        <begin position="85"/>
        <end position="102"/>
    </location>
</feature>
<feature type="region of interest" description="Disordered" evidence="1">
    <location>
        <begin position="1"/>
        <end position="34"/>
    </location>
</feature>